<evidence type="ECO:0000256" key="3">
    <source>
        <dbReference type="ARBA" id="ARBA00022475"/>
    </source>
</evidence>
<dbReference type="OrthoDB" id="117970at2157"/>
<feature type="transmembrane region" description="Helical" evidence="7">
    <location>
        <begin position="142"/>
        <end position="162"/>
    </location>
</feature>
<dbReference type="Gene3D" id="1.20.1250.20">
    <property type="entry name" value="MFS general substrate transporter like domains"/>
    <property type="match status" value="1"/>
</dbReference>
<dbReference type="GO" id="GO:0022857">
    <property type="term" value="F:transmembrane transporter activity"/>
    <property type="evidence" value="ECO:0007669"/>
    <property type="project" value="InterPro"/>
</dbReference>
<dbReference type="PANTHER" id="PTHR42718">
    <property type="entry name" value="MAJOR FACILITATOR SUPERFAMILY MULTIDRUG TRANSPORTER MFSC"/>
    <property type="match status" value="1"/>
</dbReference>
<feature type="transmembrane region" description="Helical" evidence="7">
    <location>
        <begin position="332"/>
        <end position="350"/>
    </location>
</feature>
<accession>S5ZX32</accession>
<reference evidence="9 10" key="1">
    <citation type="journal article" date="2013" name="Genome Announc.">
        <title>Complete Genomic Sequence of 'Thermofilum adornatus' Strain 1910bT, a Hyperthermophilic Anaerobic Organotrophic Crenarchaeon.</title>
        <authorList>
            <person name="Dominova I.N."/>
            <person name="Kublanov I.V."/>
            <person name="Podosokorskaya O.A."/>
            <person name="Derbikova K.S."/>
            <person name="Patrushev M.V."/>
            <person name="Toshchakov S.V."/>
        </authorList>
    </citation>
    <scope>NUCLEOTIDE SEQUENCE [LARGE SCALE GENOMIC DNA]</scope>
    <source>
        <strain evidence="10">1910b</strain>
    </source>
</reference>
<dbReference type="Gene3D" id="1.20.1720.10">
    <property type="entry name" value="Multidrug resistance protein D"/>
    <property type="match status" value="1"/>
</dbReference>
<dbReference type="GO" id="GO:0005886">
    <property type="term" value="C:plasma membrane"/>
    <property type="evidence" value="ECO:0007669"/>
    <property type="project" value="UniProtKB-SubCell"/>
</dbReference>
<feature type="transmembrane region" description="Helical" evidence="7">
    <location>
        <begin position="198"/>
        <end position="223"/>
    </location>
</feature>
<organism evidence="9 10">
    <name type="scientific">Thermofilum adornatum</name>
    <dbReference type="NCBI Taxonomy" id="1365176"/>
    <lineage>
        <taxon>Archaea</taxon>
        <taxon>Thermoproteota</taxon>
        <taxon>Thermoprotei</taxon>
        <taxon>Thermofilales</taxon>
        <taxon>Thermofilaceae</taxon>
        <taxon>Thermofilum</taxon>
    </lineage>
</organism>
<feature type="transmembrane region" description="Helical" evidence="7">
    <location>
        <begin position="270"/>
        <end position="290"/>
    </location>
</feature>
<evidence type="ECO:0000256" key="4">
    <source>
        <dbReference type="ARBA" id="ARBA00022692"/>
    </source>
</evidence>
<dbReference type="SUPFAM" id="SSF103473">
    <property type="entry name" value="MFS general substrate transporter"/>
    <property type="match status" value="1"/>
</dbReference>
<dbReference type="EMBL" id="CP006646">
    <property type="protein sequence ID" value="AGT35849.1"/>
    <property type="molecule type" value="Genomic_DNA"/>
</dbReference>
<evidence type="ECO:0000313" key="9">
    <source>
        <dbReference type="EMBL" id="AGT35849.1"/>
    </source>
</evidence>
<keyword evidence="5 7" id="KW-1133">Transmembrane helix</keyword>
<feature type="transmembrane region" description="Helical" evidence="7">
    <location>
        <begin position="395"/>
        <end position="417"/>
    </location>
</feature>
<comment type="subcellular location">
    <subcellularLocation>
        <location evidence="1">Cell membrane</location>
        <topology evidence="1">Multi-pass membrane protein</topology>
    </subcellularLocation>
</comment>
<proteinExistence type="predicted"/>
<dbReference type="eggNOG" id="arCOG00144">
    <property type="taxonomic scope" value="Archaea"/>
</dbReference>
<dbReference type="KEGG" id="thb:N186_07555"/>
<keyword evidence="4 7" id="KW-0812">Transmembrane</keyword>
<keyword evidence="2" id="KW-0813">Transport</keyword>
<feature type="transmembrane region" description="Helical" evidence="7">
    <location>
        <begin position="302"/>
        <end position="320"/>
    </location>
</feature>
<evidence type="ECO:0000256" key="2">
    <source>
        <dbReference type="ARBA" id="ARBA00022448"/>
    </source>
</evidence>
<feature type="transmembrane region" description="Helical" evidence="7">
    <location>
        <begin position="452"/>
        <end position="472"/>
    </location>
</feature>
<evidence type="ECO:0000256" key="1">
    <source>
        <dbReference type="ARBA" id="ARBA00004651"/>
    </source>
</evidence>
<dbReference type="CDD" id="cd17321">
    <property type="entry name" value="MFS_MMR_MDR_like"/>
    <property type="match status" value="1"/>
</dbReference>
<dbReference type="Pfam" id="PF07690">
    <property type="entry name" value="MFS_1"/>
    <property type="match status" value="1"/>
</dbReference>
<keyword evidence="6 7" id="KW-0472">Membrane</keyword>
<sequence>MDPQYKKYLWSALSITTLGAFMAGLDARIVVVGLDVIISSLKADLEQGLWFTQAYMLGSTLMLLLAGKLADLYGRVKLYAYGFVLFTIGSALSGLSLTPTHLILSRFFQGIGSGILTTLSAAIITDVAAGGPLAFALSINALAFRIGSILGLTASGLLIYFFGWRSIFYVNVPVGLVGFYLTLKRLKEVYKPSEKPIIDWLGFSLITLSLLSLLLALTIYAYGLAYKSLTELLAVISLLSFLGFVVVELKSRYPLLDLSLFKIWSFTGGIIAQLLNAVAFGAVMLLLTLYLEIVLGMDPLTAGIHLLPFELSFLVFGLISGRLSDKYGYTRFALAGLIVGSFAQFLLAGITKETPLNVVLFYSMILAMGNGLFMSPNTSSIMASVPPNRRGIASAIRSVIFNVGMTISLNISVLLIASKIPYSLVTQLLIGAETMTGDAEVSRGLLAESIGYAFKVLGIINLSAAVFSITRLKTPQNTEQIKQLYETSIE</sequence>
<dbReference type="InterPro" id="IPR011701">
    <property type="entry name" value="MFS"/>
</dbReference>
<dbReference type="RefSeq" id="WP_020963156.1">
    <property type="nucleotide sequence ID" value="NC_022093.1"/>
</dbReference>
<keyword evidence="10" id="KW-1185">Reference proteome</keyword>
<evidence type="ECO:0000256" key="7">
    <source>
        <dbReference type="SAM" id="Phobius"/>
    </source>
</evidence>
<feature type="transmembrane region" description="Helical" evidence="7">
    <location>
        <begin position="168"/>
        <end position="186"/>
    </location>
</feature>
<dbReference type="PATRIC" id="fig|1365176.7.peg.1492"/>
<feature type="domain" description="Major facilitator superfamily (MFS) profile" evidence="8">
    <location>
        <begin position="12"/>
        <end position="476"/>
    </location>
</feature>
<dbReference type="GeneID" id="16574155"/>
<feature type="transmembrane region" description="Helical" evidence="7">
    <location>
        <begin position="356"/>
        <end position="374"/>
    </location>
</feature>
<keyword evidence="3" id="KW-1003">Cell membrane</keyword>
<dbReference type="AlphaFoldDB" id="S5ZX32"/>
<evidence type="ECO:0000259" key="8">
    <source>
        <dbReference type="PROSITE" id="PS50850"/>
    </source>
</evidence>
<feature type="transmembrane region" description="Helical" evidence="7">
    <location>
        <begin position="229"/>
        <end position="249"/>
    </location>
</feature>
<evidence type="ECO:0000313" key="10">
    <source>
        <dbReference type="Proteomes" id="UP000015543"/>
    </source>
</evidence>
<gene>
    <name evidence="9" type="ORF">N186_07555</name>
</gene>
<dbReference type="InterPro" id="IPR020846">
    <property type="entry name" value="MFS_dom"/>
</dbReference>
<feature type="transmembrane region" description="Helical" evidence="7">
    <location>
        <begin position="12"/>
        <end position="38"/>
    </location>
</feature>
<dbReference type="PROSITE" id="PS50850">
    <property type="entry name" value="MFS"/>
    <property type="match status" value="1"/>
</dbReference>
<dbReference type="InterPro" id="IPR036259">
    <property type="entry name" value="MFS_trans_sf"/>
</dbReference>
<dbReference type="PANTHER" id="PTHR42718:SF46">
    <property type="entry name" value="BLR6921 PROTEIN"/>
    <property type="match status" value="1"/>
</dbReference>
<evidence type="ECO:0000256" key="6">
    <source>
        <dbReference type="ARBA" id="ARBA00023136"/>
    </source>
</evidence>
<name>S5ZX32_9CREN</name>
<dbReference type="HOGENOM" id="CLU_000960_28_3_2"/>
<protein>
    <recommendedName>
        <fullName evidence="8">Major facilitator superfamily (MFS) profile domain-containing protein</fullName>
    </recommendedName>
</protein>
<feature type="transmembrane region" description="Helical" evidence="7">
    <location>
        <begin position="78"/>
        <end position="98"/>
    </location>
</feature>
<feature type="transmembrane region" description="Helical" evidence="7">
    <location>
        <begin position="50"/>
        <end position="66"/>
    </location>
</feature>
<feature type="transmembrane region" description="Helical" evidence="7">
    <location>
        <begin position="110"/>
        <end position="135"/>
    </location>
</feature>
<dbReference type="Proteomes" id="UP000015543">
    <property type="component" value="Chromosome"/>
</dbReference>
<evidence type="ECO:0000256" key="5">
    <source>
        <dbReference type="ARBA" id="ARBA00022989"/>
    </source>
</evidence>